<proteinExistence type="predicted"/>
<evidence type="ECO:0000313" key="3">
    <source>
        <dbReference type="Proteomes" id="UP000439903"/>
    </source>
</evidence>
<organism evidence="2 3">
    <name type="scientific">Gigaspora margarita</name>
    <dbReference type="NCBI Taxonomy" id="4874"/>
    <lineage>
        <taxon>Eukaryota</taxon>
        <taxon>Fungi</taxon>
        <taxon>Fungi incertae sedis</taxon>
        <taxon>Mucoromycota</taxon>
        <taxon>Glomeromycotina</taxon>
        <taxon>Glomeromycetes</taxon>
        <taxon>Diversisporales</taxon>
        <taxon>Gigasporaceae</taxon>
        <taxon>Gigaspora</taxon>
    </lineage>
</organism>
<evidence type="ECO:0000313" key="2">
    <source>
        <dbReference type="EMBL" id="KAF0560069.1"/>
    </source>
</evidence>
<dbReference type="EMBL" id="WTPW01000014">
    <property type="protein sequence ID" value="KAF0560069.1"/>
    <property type="molecule type" value="Genomic_DNA"/>
</dbReference>
<dbReference type="Proteomes" id="UP000439903">
    <property type="component" value="Unassembled WGS sequence"/>
</dbReference>
<dbReference type="AlphaFoldDB" id="A0A8H4B505"/>
<gene>
    <name evidence="2" type="ORF">F8M41_003403</name>
</gene>
<sequence>MKQFTYLFIIFILITILNAYTEAGISCEQLKQNGEDAETLNQKFQDLTPDSPCKNGDEACINDEFAQCVDKQFKLFPCGGGTKCVALPLLLKAGTSLTCDTEADKNTRIENAKKCVR</sequence>
<keyword evidence="1" id="KW-0732">Signal</keyword>
<comment type="caution">
    <text evidence="2">The sequence shown here is derived from an EMBL/GenBank/DDBJ whole genome shotgun (WGS) entry which is preliminary data.</text>
</comment>
<feature type="signal peptide" evidence="1">
    <location>
        <begin position="1"/>
        <end position="19"/>
    </location>
</feature>
<feature type="chain" id="PRO_5034712741" evidence="1">
    <location>
        <begin position="20"/>
        <end position="117"/>
    </location>
</feature>
<evidence type="ECO:0000256" key="1">
    <source>
        <dbReference type="SAM" id="SignalP"/>
    </source>
</evidence>
<protein>
    <submittedName>
        <fullName evidence="2">Uncharacterized protein</fullName>
    </submittedName>
</protein>
<keyword evidence="3" id="KW-1185">Reference proteome</keyword>
<reference evidence="2 3" key="1">
    <citation type="journal article" date="2019" name="Environ. Microbiol.">
        <title>At the nexus of three kingdoms: the genome of the mycorrhizal fungus Gigaspora margarita provides insights into plant, endobacterial and fungal interactions.</title>
        <authorList>
            <person name="Venice F."/>
            <person name="Ghignone S."/>
            <person name="Salvioli di Fossalunga A."/>
            <person name="Amselem J."/>
            <person name="Novero M."/>
            <person name="Xianan X."/>
            <person name="Sedzielewska Toro K."/>
            <person name="Morin E."/>
            <person name="Lipzen A."/>
            <person name="Grigoriev I.V."/>
            <person name="Henrissat B."/>
            <person name="Martin F.M."/>
            <person name="Bonfante P."/>
        </authorList>
    </citation>
    <scope>NUCLEOTIDE SEQUENCE [LARGE SCALE GENOMIC DNA]</scope>
    <source>
        <strain evidence="2 3">BEG34</strain>
    </source>
</reference>
<name>A0A8H4B505_GIGMA</name>
<dbReference type="OrthoDB" id="2362516at2759"/>
<accession>A0A8H4B505</accession>